<evidence type="ECO:0000259" key="7">
    <source>
        <dbReference type="Pfam" id="PF17917"/>
    </source>
</evidence>
<feature type="domain" description="Reverse transcriptase RNase H-like" evidence="7">
    <location>
        <begin position="2"/>
        <end position="63"/>
    </location>
</feature>
<keyword evidence="5" id="KW-0378">Hydrolase</keyword>
<dbReference type="AlphaFoldDB" id="A0A5E4GGD4"/>
<dbReference type="Gramene" id="VVA38907">
    <property type="protein sequence ID" value="VVA38907"/>
    <property type="gene ID" value="Prudul26B028635"/>
</dbReference>
<evidence type="ECO:0000256" key="1">
    <source>
        <dbReference type="ARBA" id="ARBA00022679"/>
    </source>
</evidence>
<evidence type="ECO:0000256" key="4">
    <source>
        <dbReference type="ARBA" id="ARBA00022759"/>
    </source>
</evidence>
<dbReference type="GO" id="GO:0004519">
    <property type="term" value="F:endonuclease activity"/>
    <property type="evidence" value="ECO:0007669"/>
    <property type="project" value="UniProtKB-KW"/>
</dbReference>
<protein>
    <submittedName>
        <fullName evidence="8">PREDICTED: Retrovirus-related Pol poly from transposon</fullName>
    </submittedName>
</protein>
<keyword evidence="2" id="KW-0548">Nucleotidyltransferase</keyword>
<dbReference type="GO" id="GO:0016787">
    <property type="term" value="F:hydrolase activity"/>
    <property type="evidence" value="ECO:0007669"/>
    <property type="project" value="UniProtKB-KW"/>
</dbReference>
<dbReference type="GO" id="GO:0003964">
    <property type="term" value="F:RNA-directed DNA polymerase activity"/>
    <property type="evidence" value="ECO:0007669"/>
    <property type="project" value="UniProtKB-KW"/>
</dbReference>
<reference evidence="9" key="1">
    <citation type="journal article" date="2020" name="Plant J.">
        <title>Transposons played a major role in the diversification between the closely related almond and peach genomes: results from the almond genome sequence.</title>
        <authorList>
            <person name="Alioto T."/>
            <person name="Alexiou K.G."/>
            <person name="Bardil A."/>
            <person name="Barteri F."/>
            <person name="Castanera R."/>
            <person name="Cruz F."/>
            <person name="Dhingra A."/>
            <person name="Duval H."/>
            <person name="Fernandez I Marti A."/>
            <person name="Frias L."/>
            <person name="Galan B."/>
            <person name="Garcia J.L."/>
            <person name="Howad W."/>
            <person name="Gomez-Garrido J."/>
            <person name="Gut M."/>
            <person name="Julca I."/>
            <person name="Morata J."/>
            <person name="Puigdomenech P."/>
            <person name="Ribeca P."/>
            <person name="Rubio Cabetas M.J."/>
            <person name="Vlasova A."/>
            <person name="Wirthensohn M."/>
            <person name="Garcia-Mas J."/>
            <person name="Gabaldon T."/>
            <person name="Casacuberta J.M."/>
            <person name="Arus P."/>
        </authorList>
    </citation>
    <scope>NUCLEOTIDE SEQUENCE [LARGE SCALE GENOMIC DNA]</scope>
    <source>
        <strain evidence="9">cv. Texas</strain>
    </source>
</reference>
<evidence type="ECO:0000256" key="6">
    <source>
        <dbReference type="ARBA" id="ARBA00022918"/>
    </source>
</evidence>
<feature type="non-terminal residue" evidence="8">
    <location>
        <position position="1"/>
    </location>
</feature>
<evidence type="ECO:0000256" key="5">
    <source>
        <dbReference type="ARBA" id="ARBA00022801"/>
    </source>
</evidence>
<evidence type="ECO:0000313" key="9">
    <source>
        <dbReference type="Proteomes" id="UP000327085"/>
    </source>
</evidence>
<accession>A0A5E4GGD4</accession>
<dbReference type="InterPro" id="IPR041373">
    <property type="entry name" value="RT_RNaseH"/>
</dbReference>
<keyword evidence="6" id="KW-0695">RNA-directed DNA polymerase</keyword>
<dbReference type="EMBL" id="CABIKO010000709">
    <property type="protein sequence ID" value="VVA38907.1"/>
    <property type="molecule type" value="Genomic_DNA"/>
</dbReference>
<proteinExistence type="predicted"/>
<evidence type="ECO:0000313" key="8">
    <source>
        <dbReference type="EMBL" id="VVA38907.1"/>
    </source>
</evidence>
<dbReference type="PANTHER" id="PTHR48475:SF1">
    <property type="entry name" value="RNASE H TYPE-1 DOMAIN-CONTAINING PROTEIN"/>
    <property type="match status" value="1"/>
</dbReference>
<name>A0A5E4GGD4_PRUDU</name>
<feature type="non-terminal residue" evidence="8">
    <location>
        <position position="128"/>
    </location>
</feature>
<gene>
    <name evidence="8" type="ORF">ALMOND_2B028635</name>
</gene>
<dbReference type="InterPro" id="IPR043502">
    <property type="entry name" value="DNA/RNA_pol_sf"/>
</dbReference>
<keyword evidence="3" id="KW-0540">Nuclease</keyword>
<keyword evidence="4" id="KW-0255">Endonuclease</keyword>
<dbReference type="InParanoid" id="A0A5E4GGD4"/>
<keyword evidence="1" id="KW-0808">Transferase</keyword>
<dbReference type="SUPFAM" id="SSF56672">
    <property type="entry name" value="DNA/RNA polymerases"/>
    <property type="match status" value="1"/>
</dbReference>
<evidence type="ECO:0000256" key="3">
    <source>
        <dbReference type="ARBA" id="ARBA00022722"/>
    </source>
</evidence>
<organism evidence="8 9">
    <name type="scientific">Prunus dulcis</name>
    <name type="common">Almond</name>
    <name type="synonym">Amygdalus dulcis</name>
    <dbReference type="NCBI Taxonomy" id="3755"/>
    <lineage>
        <taxon>Eukaryota</taxon>
        <taxon>Viridiplantae</taxon>
        <taxon>Streptophyta</taxon>
        <taxon>Embryophyta</taxon>
        <taxon>Tracheophyta</taxon>
        <taxon>Spermatophyta</taxon>
        <taxon>Magnoliopsida</taxon>
        <taxon>eudicotyledons</taxon>
        <taxon>Gunneridae</taxon>
        <taxon>Pentapetalae</taxon>
        <taxon>rosids</taxon>
        <taxon>fabids</taxon>
        <taxon>Rosales</taxon>
        <taxon>Rosaceae</taxon>
        <taxon>Amygdaloideae</taxon>
        <taxon>Amygdaleae</taxon>
        <taxon>Prunus</taxon>
    </lineage>
</organism>
<dbReference type="Pfam" id="PF17917">
    <property type="entry name" value="RT_RNaseH"/>
    <property type="match status" value="1"/>
</dbReference>
<dbReference type="Proteomes" id="UP000327085">
    <property type="component" value="Unassembled WGS sequence"/>
</dbReference>
<dbReference type="PANTHER" id="PTHR48475">
    <property type="entry name" value="RIBONUCLEASE H"/>
    <property type="match status" value="1"/>
</dbReference>
<evidence type="ECO:0000256" key="2">
    <source>
        <dbReference type="ARBA" id="ARBA00022695"/>
    </source>
</evidence>
<dbReference type="OMA" id="GRIRKWT"/>
<sequence>VERKYSAIERLCLALYFTVVKLRHYMLPFTIYIIAKTDLIKYRLTRPMLRGRIRKWTLALAEFAFRYVPQKAVKGQAVADFLEDHPGEEIENVDSLDIANADLLTRAHPIYSVHLTTWKLYFDGSKID</sequence>